<evidence type="ECO:0000256" key="4">
    <source>
        <dbReference type="ARBA" id="ARBA00022989"/>
    </source>
</evidence>
<sequence length="254" mass="26956">MILALLGALAIGLSLGVLGSGGSILTVPVLIYFVGQEEKVAIAGSLAIVGTIALVGTIPNIYKKLIDWQNVIWFGIPGIIGTYLGAFTTQYIPGIAQLTLFAIIMLIASYKMLNAKEVVQTSNVTRPRFKIILDGFAVGVITGIVGVGGGFLIVPALVIMGGLSMRRAVATSLMIVSLKSFAGFYKYVDVLAAQNLSLDWNTIYLISGVGIAGSFLGNAVAGVLPQQKLKRFFGFFLIFMATFILIKTVPKFLT</sequence>
<evidence type="ECO:0000256" key="2">
    <source>
        <dbReference type="ARBA" id="ARBA00009142"/>
    </source>
</evidence>
<dbReference type="AlphaFoldDB" id="K6YCF5"/>
<proteinExistence type="inferred from homology"/>
<dbReference type="InterPro" id="IPR002781">
    <property type="entry name" value="TM_pro_TauE-like"/>
</dbReference>
<keyword evidence="4 6" id="KW-1133">Transmembrane helix</keyword>
<evidence type="ECO:0000256" key="3">
    <source>
        <dbReference type="ARBA" id="ARBA00022692"/>
    </source>
</evidence>
<keyword evidence="8" id="KW-1185">Reference proteome</keyword>
<comment type="subcellular location">
    <subcellularLocation>
        <location evidence="6">Cell membrane</location>
        <topology evidence="6">Multi-pass membrane protein</topology>
    </subcellularLocation>
    <subcellularLocation>
        <location evidence="1">Membrane</location>
        <topology evidence="1">Multi-pass membrane protein</topology>
    </subcellularLocation>
</comment>
<accession>K6YCF5</accession>
<dbReference type="GO" id="GO:0005886">
    <property type="term" value="C:plasma membrane"/>
    <property type="evidence" value="ECO:0007669"/>
    <property type="project" value="UniProtKB-SubCell"/>
</dbReference>
<feature type="transmembrane region" description="Helical" evidence="6">
    <location>
        <begin position="92"/>
        <end position="110"/>
    </location>
</feature>
<evidence type="ECO:0000256" key="1">
    <source>
        <dbReference type="ARBA" id="ARBA00004141"/>
    </source>
</evidence>
<keyword evidence="3 6" id="KW-0812">Transmembrane</keyword>
<protein>
    <recommendedName>
        <fullName evidence="6">Probable membrane transporter protein</fullName>
    </recommendedName>
</protein>
<comment type="caution">
    <text evidence="7">The sequence shown here is derived from an EMBL/GenBank/DDBJ whole genome shotgun (WGS) entry which is preliminary data.</text>
</comment>
<feature type="transmembrane region" description="Helical" evidence="6">
    <location>
        <begin position="203"/>
        <end position="225"/>
    </location>
</feature>
<dbReference type="OrthoDB" id="8559161at2"/>
<reference evidence="8" key="1">
    <citation type="journal article" date="2014" name="Environ. Microbiol.">
        <title>Comparative genomics of the marine bacterial genus Glaciecola reveals the high degree of genomic diversity and genomic characteristic for cold adaptation.</title>
        <authorList>
            <person name="Qin Q.L."/>
            <person name="Xie B.B."/>
            <person name="Yu Y."/>
            <person name="Shu Y.L."/>
            <person name="Rong J.C."/>
            <person name="Zhang Y.J."/>
            <person name="Zhao D.L."/>
            <person name="Chen X.L."/>
            <person name="Zhang X.Y."/>
            <person name="Chen B."/>
            <person name="Zhou B.C."/>
            <person name="Zhang Y.Z."/>
        </authorList>
    </citation>
    <scope>NUCLEOTIDE SEQUENCE [LARGE SCALE GENOMIC DNA]</scope>
    <source>
        <strain evidence="8">ACAM 615</strain>
    </source>
</reference>
<feature type="transmembrane region" description="Helical" evidence="6">
    <location>
        <begin position="232"/>
        <end position="249"/>
    </location>
</feature>
<gene>
    <name evidence="7" type="ORF">GPAL_3577</name>
</gene>
<dbReference type="InterPro" id="IPR051598">
    <property type="entry name" value="TSUP/Inactive_protease-like"/>
</dbReference>
<organism evidence="7 8">
    <name type="scientific">Brumicola pallidula DSM 14239 = ACAM 615</name>
    <dbReference type="NCBI Taxonomy" id="1121922"/>
    <lineage>
        <taxon>Bacteria</taxon>
        <taxon>Pseudomonadati</taxon>
        <taxon>Pseudomonadota</taxon>
        <taxon>Gammaproteobacteria</taxon>
        <taxon>Alteromonadales</taxon>
        <taxon>Alteromonadaceae</taxon>
        <taxon>Brumicola</taxon>
    </lineage>
</organism>
<comment type="similarity">
    <text evidence="2 6">Belongs to the 4-toluene sulfonate uptake permease (TSUP) (TC 2.A.102) family.</text>
</comment>
<dbReference type="EMBL" id="BAEQ01000056">
    <property type="protein sequence ID" value="GAC30419.1"/>
    <property type="molecule type" value="Genomic_DNA"/>
</dbReference>
<name>K6YCF5_9ALTE</name>
<evidence type="ECO:0000256" key="5">
    <source>
        <dbReference type="ARBA" id="ARBA00023136"/>
    </source>
</evidence>
<evidence type="ECO:0000256" key="6">
    <source>
        <dbReference type="RuleBase" id="RU363041"/>
    </source>
</evidence>
<dbReference type="PANTHER" id="PTHR43701">
    <property type="entry name" value="MEMBRANE TRANSPORTER PROTEIN MJ0441-RELATED"/>
    <property type="match status" value="1"/>
</dbReference>
<dbReference type="Pfam" id="PF01925">
    <property type="entry name" value="TauE"/>
    <property type="match status" value="1"/>
</dbReference>
<feature type="transmembrane region" description="Helical" evidence="6">
    <location>
        <begin position="70"/>
        <end position="86"/>
    </location>
</feature>
<dbReference type="PANTHER" id="PTHR43701:SF2">
    <property type="entry name" value="MEMBRANE TRANSPORTER PROTEIN YJNA-RELATED"/>
    <property type="match status" value="1"/>
</dbReference>
<dbReference type="Proteomes" id="UP000006251">
    <property type="component" value="Unassembled WGS sequence"/>
</dbReference>
<evidence type="ECO:0000313" key="8">
    <source>
        <dbReference type="Proteomes" id="UP000006251"/>
    </source>
</evidence>
<feature type="transmembrane region" description="Helical" evidence="6">
    <location>
        <begin position="131"/>
        <end position="159"/>
    </location>
</feature>
<evidence type="ECO:0000313" key="7">
    <source>
        <dbReference type="EMBL" id="GAC30419.1"/>
    </source>
</evidence>
<feature type="transmembrane region" description="Helical" evidence="6">
    <location>
        <begin position="40"/>
        <end position="58"/>
    </location>
</feature>
<keyword evidence="5 6" id="KW-0472">Membrane</keyword>
<keyword evidence="6" id="KW-1003">Cell membrane</keyword>
<dbReference type="RefSeq" id="WP_006014493.1">
    <property type="nucleotide sequence ID" value="NZ_BAEQ01000056.1"/>
</dbReference>